<feature type="transmembrane region" description="Helical" evidence="2">
    <location>
        <begin position="88"/>
        <end position="112"/>
    </location>
</feature>
<dbReference type="GeneID" id="63715027"/>
<dbReference type="AlphaFoldDB" id="A0A151GW36"/>
<gene>
    <name evidence="3" type="ORF">DCS_02384</name>
</gene>
<name>A0A151GW36_DRECN</name>
<keyword evidence="2" id="KW-0472">Membrane</keyword>
<evidence type="ECO:0008006" key="5">
    <source>
        <dbReference type="Google" id="ProtNLM"/>
    </source>
</evidence>
<evidence type="ECO:0000256" key="2">
    <source>
        <dbReference type="SAM" id="Phobius"/>
    </source>
</evidence>
<comment type="caution">
    <text evidence="3">The sequence shown here is derived from an EMBL/GenBank/DDBJ whole genome shotgun (WGS) entry which is preliminary data.</text>
</comment>
<proteinExistence type="predicted"/>
<organism evidence="3 4">
    <name type="scientific">Drechmeria coniospora</name>
    <name type="common">Nematophagous fungus</name>
    <name type="synonym">Meria coniospora</name>
    <dbReference type="NCBI Taxonomy" id="98403"/>
    <lineage>
        <taxon>Eukaryota</taxon>
        <taxon>Fungi</taxon>
        <taxon>Dikarya</taxon>
        <taxon>Ascomycota</taxon>
        <taxon>Pezizomycotina</taxon>
        <taxon>Sordariomycetes</taxon>
        <taxon>Hypocreomycetidae</taxon>
        <taxon>Hypocreales</taxon>
        <taxon>Ophiocordycipitaceae</taxon>
        <taxon>Drechmeria</taxon>
    </lineage>
</organism>
<dbReference type="Proteomes" id="UP000076580">
    <property type="component" value="Chromosome 01"/>
</dbReference>
<evidence type="ECO:0000256" key="1">
    <source>
        <dbReference type="SAM" id="MobiDB-lite"/>
    </source>
</evidence>
<evidence type="ECO:0000313" key="4">
    <source>
        <dbReference type="Proteomes" id="UP000076580"/>
    </source>
</evidence>
<feature type="region of interest" description="Disordered" evidence="1">
    <location>
        <begin position="392"/>
        <end position="433"/>
    </location>
</feature>
<feature type="compositionally biased region" description="Polar residues" evidence="1">
    <location>
        <begin position="216"/>
        <end position="231"/>
    </location>
</feature>
<keyword evidence="4" id="KW-1185">Reference proteome</keyword>
<keyword evidence="2" id="KW-1133">Transmembrane helix</keyword>
<evidence type="ECO:0000313" key="3">
    <source>
        <dbReference type="EMBL" id="KYK61242.1"/>
    </source>
</evidence>
<keyword evidence="2" id="KW-0812">Transmembrane</keyword>
<feature type="compositionally biased region" description="Polar residues" evidence="1">
    <location>
        <begin position="401"/>
        <end position="413"/>
    </location>
</feature>
<dbReference type="EMBL" id="LAYC01000001">
    <property type="protein sequence ID" value="KYK61242.1"/>
    <property type="molecule type" value="Genomic_DNA"/>
</dbReference>
<feature type="compositionally biased region" description="Acidic residues" evidence="1">
    <location>
        <begin position="141"/>
        <end position="151"/>
    </location>
</feature>
<feature type="region of interest" description="Disordered" evidence="1">
    <location>
        <begin position="119"/>
        <end position="164"/>
    </location>
</feature>
<sequence length="712" mass="78446">MTSDYPLSSSPRRRDAPSPCAYLHLIATRAHLPPFHGDIPKPPRPSFIDKGLWTRPPPPRPPFTFVLINFLLVCPFSSRRRRMVRVALFNGAGAMVDFAVTLLSTMLPVFGLDGRNRYSSSPSATYLSPRRLNGRNTFPGDEVEVESEPSDAESNPPLRSPSGVGLEDEIVVDAQDAKLPEPTPPVAAAATPEDVTMDDAHDPSAVSHYPKRKRNSLYQDLSETRMESSQPSPQPRDGKKAKGSKEGTVKVATLGWWRDSNVPELHQKHVVVGFIDIRDRLRTRIQPQTMAGEPLTGYPLPPGPGGSWVTFERIIFSDHLVGLDHAQVKEYTRLRCEVRHAEADEERAVTEAEAVREAMRRVRENPAYDNPAVPPPIARGVDLASRHALPTRADSKRRKTNNGFSILGSTPRTTPAPEPGLAKPSPQPMSAHQNRFSIDPLPGTRPTRILIGHWSGSSEPDLRDRHAVYGILGQNDMFRVKVVRETRDGRFVDGNFPTGAGALWIPYEEVGFDAHLVGLSRQEVKEYCRVRQYQLDHKEQEADREANERKAVAEAKARAGATFKLPAAPDAPEALERTSAIARREIARVEAAQSRADLHALSRERAAAAAAGATTAAAAAAAAAASSPTVLSNGRALFHESDEMRRLNKVWARQESIRVKAGAEDAKMYDGVKYERKATGPFMGKLVSQGTIINIDGDDYVEYRVLTKPSFF</sequence>
<dbReference type="RefSeq" id="XP_040660594.1">
    <property type="nucleotide sequence ID" value="XM_040799711.1"/>
</dbReference>
<accession>A0A151GW36</accession>
<dbReference type="InParanoid" id="A0A151GW36"/>
<feature type="compositionally biased region" description="Basic and acidic residues" evidence="1">
    <location>
        <begin position="236"/>
        <end position="246"/>
    </location>
</feature>
<dbReference type="STRING" id="98403.A0A151GW36"/>
<reference evidence="3 4" key="1">
    <citation type="journal article" date="2016" name="Sci. Rep.">
        <title>Insights into Adaptations to a Near-Obligate Nematode Endoparasitic Lifestyle from the Finished Genome of Drechmeria coniospora.</title>
        <authorList>
            <person name="Zhang L."/>
            <person name="Zhou Z."/>
            <person name="Guo Q."/>
            <person name="Fokkens L."/>
            <person name="Miskei M."/>
            <person name="Pocsi I."/>
            <person name="Zhang W."/>
            <person name="Chen M."/>
            <person name="Wang L."/>
            <person name="Sun Y."/>
            <person name="Donzelli B.G."/>
            <person name="Gibson D.M."/>
            <person name="Nelson D.R."/>
            <person name="Luo J.G."/>
            <person name="Rep M."/>
            <person name="Liu H."/>
            <person name="Yang S."/>
            <person name="Wang J."/>
            <person name="Krasnoff S.B."/>
            <person name="Xu Y."/>
            <person name="Molnar I."/>
            <person name="Lin M."/>
        </authorList>
    </citation>
    <scope>NUCLEOTIDE SEQUENCE [LARGE SCALE GENOMIC DNA]</scope>
    <source>
        <strain evidence="3 4">ARSEF 6962</strain>
    </source>
</reference>
<feature type="region of interest" description="Disordered" evidence="1">
    <location>
        <begin position="177"/>
        <end position="246"/>
    </location>
</feature>
<protein>
    <recommendedName>
        <fullName evidence="5">tRNA splicing endonuclease subunit</fullName>
    </recommendedName>
</protein>